<proteinExistence type="predicted"/>
<organism evidence="2 3">
    <name type="scientific">Ligilactobacillus acidipiscis</name>
    <dbReference type="NCBI Taxonomy" id="89059"/>
    <lineage>
        <taxon>Bacteria</taxon>
        <taxon>Bacillati</taxon>
        <taxon>Bacillota</taxon>
        <taxon>Bacilli</taxon>
        <taxon>Lactobacillales</taxon>
        <taxon>Lactobacillaceae</taxon>
        <taxon>Ligilactobacillus</taxon>
    </lineage>
</organism>
<protein>
    <submittedName>
        <fullName evidence="2">Maltodextrose utilization protein MalA</fullName>
    </submittedName>
</protein>
<reference evidence="2" key="2">
    <citation type="submission" date="2021-09" db="EMBL/GenBank/DDBJ databases">
        <authorList>
            <person name="Gilroy R."/>
        </authorList>
    </citation>
    <scope>NUCLEOTIDE SEQUENCE</scope>
    <source>
        <strain evidence="2">CHK174-6876</strain>
    </source>
</reference>
<keyword evidence="1" id="KW-1133">Transmembrane helix</keyword>
<evidence type="ECO:0000256" key="1">
    <source>
        <dbReference type="SAM" id="Phobius"/>
    </source>
</evidence>
<keyword evidence="1" id="KW-0812">Transmembrane</keyword>
<dbReference type="AlphaFoldDB" id="A0A921FB87"/>
<accession>A0A921FB87</accession>
<name>A0A921FB87_9LACO</name>
<dbReference type="EMBL" id="DYXG01000121">
    <property type="protein sequence ID" value="HJE98336.1"/>
    <property type="molecule type" value="Genomic_DNA"/>
</dbReference>
<reference evidence="2" key="1">
    <citation type="journal article" date="2021" name="PeerJ">
        <title>Extensive microbial diversity within the chicken gut microbiome revealed by metagenomics and culture.</title>
        <authorList>
            <person name="Gilroy R."/>
            <person name="Ravi A."/>
            <person name="Getino M."/>
            <person name="Pursley I."/>
            <person name="Horton D.L."/>
            <person name="Alikhan N.F."/>
            <person name="Baker D."/>
            <person name="Gharbi K."/>
            <person name="Hall N."/>
            <person name="Watson M."/>
            <person name="Adriaenssens E.M."/>
            <person name="Foster-Nyarko E."/>
            <person name="Jarju S."/>
            <person name="Secka A."/>
            <person name="Antonio M."/>
            <person name="Oren A."/>
            <person name="Chaudhuri R.R."/>
            <person name="La Ragione R."/>
            <person name="Hildebrand F."/>
            <person name="Pallen M.J."/>
        </authorList>
    </citation>
    <scope>NUCLEOTIDE SEQUENCE</scope>
    <source>
        <strain evidence="2">CHK174-6876</strain>
    </source>
</reference>
<sequence length="268" mass="30917">MVKENFPFNYFSVWLSPTKMFQQRKSLNWLQICIVLLFLLALNILPVPFHYQQQKSMPLDIYLPHVQKMLQKNEDELEKLGQTAKFANGQYHFSQEKIVQQNKKDLVGVAIPQKKVKTVKNAVVLNDHFFLFKEKGNVSKIYYSDDYAPQKGLRKQLNQEWYQRNKAAISFVMLQSIGSLFLLTNLVFVFGGGFILWLGRKSPMITISSFKETVNLMVNILGPISLLVAIMGFIKFDISLLMTVQMLGAVLVFLMVYAKTRFNDANNV</sequence>
<feature type="transmembrane region" description="Helical" evidence="1">
    <location>
        <begin position="29"/>
        <end position="49"/>
    </location>
</feature>
<gene>
    <name evidence="2" type="ORF">K8V00_12040</name>
</gene>
<feature type="transmembrane region" description="Helical" evidence="1">
    <location>
        <begin position="216"/>
        <end position="234"/>
    </location>
</feature>
<keyword evidence="1" id="KW-0472">Membrane</keyword>
<comment type="caution">
    <text evidence="2">The sequence shown here is derived from an EMBL/GenBank/DDBJ whole genome shotgun (WGS) entry which is preliminary data.</text>
</comment>
<dbReference type="Proteomes" id="UP000707535">
    <property type="component" value="Unassembled WGS sequence"/>
</dbReference>
<feature type="transmembrane region" description="Helical" evidence="1">
    <location>
        <begin position="167"/>
        <end position="196"/>
    </location>
</feature>
<evidence type="ECO:0000313" key="3">
    <source>
        <dbReference type="Proteomes" id="UP000707535"/>
    </source>
</evidence>
<feature type="transmembrane region" description="Helical" evidence="1">
    <location>
        <begin position="240"/>
        <end position="258"/>
    </location>
</feature>
<evidence type="ECO:0000313" key="2">
    <source>
        <dbReference type="EMBL" id="HJE98336.1"/>
    </source>
</evidence>